<reference evidence="2 3" key="1">
    <citation type="journal article" date="2010" name="J. Bacteriol.">
        <title>The genetic basis of laboratory adaptation in Caulobacter crescentus.</title>
        <authorList>
            <person name="Marks M.E."/>
            <person name="Castro-Rojas C.M."/>
            <person name="Teiling C."/>
            <person name="Du L."/>
            <person name="Kapatral V."/>
            <person name="Walunas T.L."/>
            <person name="Crosson S."/>
        </authorList>
    </citation>
    <scope>NUCLEOTIDE SEQUENCE [LARGE SCALE GENOMIC DNA]</scope>
    <source>
        <strain evidence="3">NA1000 / CB15N</strain>
    </source>
</reference>
<evidence type="ECO:0000313" key="2">
    <source>
        <dbReference type="EMBL" id="AHI88533.1"/>
    </source>
</evidence>
<evidence type="ECO:0000313" key="3">
    <source>
        <dbReference type="Proteomes" id="UP000001364"/>
    </source>
</evidence>
<dbReference type="Proteomes" id="UP000001364">
    <property type="component" value="Chromosome"/>
</dbReference>
<proteinExistence type="predicted"/>
<dbReference type="EMBL" id="CP001340">
    <property type="protein sequence ID" value="AHI88533.1"/>
    <property type="molecule type" value="Genomic_DNA"/>
</dbReference>
<feature type="region of interest" description="Disordered" evidence="1">
    <location>
        <begin position="1"/>
        <end position="34"/>
    </location>
</feature>
<dbReference type="HOGENOM" id="CLU_3372786_0_0_5"/>
<protein>
    <submittedName>
        <fullName evidence="2">Uncharacterized protein</fullName>
    </submittedName>
</protein>
<dbReference type="RefSeq" id="WP_024265590.1">
    <property type="nucleotide sequence ID" value="NC_011916.1"/>
</dbReference>
<feature type="compositionally biased region" description="Basic and acidic residues" evidence="1">
    <location>
        <begin position="11"/>
        <end position="20"/>
    </location>
</feature>
<keyword evidence="3" id="KW-1185">Reference proteome</keyword>
<gene>
    <name evidence="2" type="ordered locus">CCNA_03930</name>
</gene>
<evidence type="ECO:0000256" key="1">
    <source>
        <dbReference type="SAM" id="MobiDB-lite"/>
    </source>
</evidence>
<organism evidence="2 3">
    <name type="scientific">Caulobacter vibrioides (strain NA1000 / CB15N)</name>
    <name type="common">Caulobacter crescentus</name>
    <dbReference type="NCBI Taxonomy" id="565050"/>
    <lineage>
        <taxon>Bacteria</taxon>
        <taxon>Pseudomonadati</taxon>
        <taxon>Pseudomonadota</taxon>
        <taxon>Alphaproteobacteria</taxon>
        <taxon>Caulobacterales</taxon>
        <taxon>Caulobacteraceae</taxon>
        <taxon>Caulobacter</taxon>
    </lineage>
</organism>
<name>A0A0H3IWC0_CAUVN</name>
<dbReference type="GeneID" id="18668824"/>
<dbReference type="AlphaFoldDB" id="A0A0H3IWC0"/>
<sequence length="34" mass="3571">MISSAVNPCDDAPHPHKALSEAHSTLGRRRSSAA</sequence>
<dbReference type="KEGG" id="ccs:CCNA_03930"/>
<accession>A0A0H3IWC0</accession>
<dbReference type="RefSeq" id="YP_009020502.1">
    <property type="nucleotide sequence ID" value="NC_011916.1"/>
</dbReference>